<dbReference type="Proteomes" id="UP001164743">
    <property type="component" value="Chromosome 12A"/>
</dbReference>
<dbReference type="GeneID" id="77802681"/>
<evidence type="ECO:0000313" key="3">
    <source>
        <dbReference type="Proteomes" id="UP001164743"/>
    </source>
</evidence>
<sequence>MTVPQGPAGRSAKRGKRLRSIGDHPKLRSGSPLSEWSINSKTAEIVRWDSQIAA</sequence>
<dbReference type="EMBL" id="CP110432">
    <property type="protein sequence ID" value="WAQ90035.1"/>
    <property type="molecule type" value="Genomic_DNA"/>
</dbReference>
<reference evidence="2" key="1">
    <citation type="submission" date="2022-10" db="EMBL/GenBank/DDBJ databases">
        <title>Puccinia triticina Genome sequencing and assembly.</title>
        <authorList>
            <person name="Li C."/>
        </authorList>
    </citation>
    <scope>NUCLEOTIDE SEQUENCE</scope>
    <source>
        <strain evidence="2">Pt15</strain>
    </source>
</reference>
<protein>
    <submittedName>
        <fullName evidence="2">Uncharacterized protein</fullName>
    </submittedName>
</protein>
<feature type="region of interest" description="Disordered" evidence="1">
    <location>
        <begin position="1"/>
        <end position="34"/>
    </location>
</feature>
<organism evidence="2 3">
    <name type="scientific">Puccinia triticina</name>
    <dbReference type="NCBI Taxonomy" id="208348"/>
    <lineage>
        <taxon>Eukaryota</taxon>
        <taxon>Fungi</taxon>
        <taxon>Dikarya</taxon>
        <taxon>Basidiomycota</taxon>
        <taxon>Pucciniomycotina</taxon>
        <taxon>Pucciniomycetes</taxon>
        <taxon>Pucciniales</taxon>
        <taxon>Pucciniaceae</taxon>
        <taxon>Puccinia</taxon>
    </lineage>
</organism>
<name>A0ABY7D208_9BASI</name>
<gene>
    <name evidence="2" type="ORF">PtA15_12A20</name>
</gene>
<dbReference type="RefSeq" id="XP_053025590.1">
    <property type="nucleotide sequence ID" value="XM_053161796.1"/>
</dbReference>
<proteinExistence type="predicted"/>
<evidence type="ECO:0000256" key="1">
    <source>
        <dbReference type="SAM" id="MobiDB-lite"/>
    </source>
</evidence>
<evidence type="ECO:0000313" key="2">
    <source>
        <dbReference type="EMBL" id="WAQ90035.1"/>
    </source>
</evidence>
<accession>A0ABY7D208</accession>
<keyword evidence="3" id="KW-1185">Reference proteome</keyword>